<comment type="caution">
    <text evidence="3">The sequence shown here is derived from an EMBL/GenBank/DDBJ whole genome shotgun (WGS) entry which is preliminary data.</text>
</comment>
<accession>A0AA39YNV0</accession>
<evidence type="ECO:0000313" key="4">
    <source>
        <dbReference type="Proteomes" id="UP001174936"/>
    </source>
</evidence>
<dbReference type="PANTHER" id="PTHR42047:SF1">
    <property type="entry name" value="PROTEIN, PUTATIVE (AFU_ORTHOLOGUE AFUA_6G03560)-RELATED"/>
    <property type="match status" value="1"/>
</dbReference>
<reference evidence="3" key="1">
    <citation type="submission" date="2023-06" db="EMBL/GenBank/DDBJ databases">
        <title>Genome-scale phylogeny and comparative genomics of the fungal order Sordariales.</title>
        <authorList>
            <consortium name="Lawrence Berkeley National Laboratory"/>
            <person name="Hensen N."/>
            <person name="Bonometti L."/>
            <person name="Westerberg I."/>
            <person name="Brannstrom I.O."/>
            <person name="Guillou S."/>
            <person name="Cros-Aarteil S."/>
            <person name="Calhoun S."/>
            <person name="Haridas S."/>
            <person name="Kuo A."/>
            <person name="Mondo S."/>
            <person name="Pangilinan J."/>
            <person name="Riley R."/>
            <person name="Labutti K."/>
            <person name="Andreopoulos B."/>
            <person name="Lipzen A."/>
            <person name="Chen C."/>
            <person name="Yanf M."/>
            <person name="Daum C."/>
            <person name="Ng V."/>
            <person name="Clum A."/>
            <person name="Steindorff A."/>
            <person name="Ohm R."/>
            <person name="Martin F."/>
            <person name="Silar P."/>
            <person name="Natvig D."/>
            <person name="Lalanne C."/>
            <person name="Gautier V."/>
            <person name="Ament-Velasquez S.L."/>
            <person name="Kruys A."/>
            <person name="Hutchinson M.I."/>
            <person name="Powell A.J."/>
            <person name="Barry K."/>
            <person name="Miller A.N."/>
            <person name="Grigoriev I.V."/>
            <person name="Debuchy R."/>
            <person name="Gladieux P."/>
            <person name="Thoren M.H."/>
            <person name="Johannesson H."/>
        </authorList>
    </citation>
    <scope>NUCLEOTIDE SEQUENCE</scope>
    <source>
        <strain evidence="3">SMH2532-1</strain>
    </source>
</reference>
<protein>
    <submittedName>
        <fullName evidence="3">Carbohydrate binding-domain-containing protein</fullName>
    </submittedName>
</protein>
<dbReference type="Pfam" id="PF10645">
    <property type="entry name" value="Carb_bind"/>
    <property type="match status" value="1"/>
</dbReference>
<sequence length="257" mass="26630">MVRSPLITASILAGINGALAALLTCGPFQYDPAQYVCWSNAFLCPIKAGEPLSYCAGACYSKFMYTCSPQTNTLSLLPTLPPGTPFRLSASNPSEPGVHGLPVSATGLKLYVGGTTSSYCPVAQVGAACPAGNTTQFVAFDGSVSMNVLVPGGQAAYLGPDSIMGYTQAHSAYIPEGSKRTGFAAYAGGGFVNLNSGGWGWVACPSTSPVGGGGYWRLVARNETTAGELAVWGCREVNLKVEVVDQRPGEFGAWQYA</sequence>
<feature type="chain" id="PRO_5041438541" evidence="1">
    <location>
        <begin position="21"/>
        <end position="257"/>
    </location>
</feature>
<dbReference type="AlphaFoldDB" id="A0AA39YNV0"/>
<dbReference type="InterPro" id="IPR052820">
    <property type="entry name" value="PhiA_domain"/>
</dbReference>
<feature type="domain" description="Endo-1,3(4)-beta-glucanase 1 carbohydrate binding" evidence="2">
    <location>
        <begin position="24"/>
        <end position="69"/>
    </location>
</feature>
<dbReference type="EMBL" id="JAULSV010000001">
    <property type="protein sequence ID" value="KAK0655032.1"/>
    <property type="molecule type" value="Genomic_DNA"/>
</dbReference>
<name>A0AA39YNV0_9PEZI</name>
<organism evidence="3 4">
    <name type="scientific">Cercophora newfieldiana</name>
    <dbReference type="NCBI Taxonomy" id="92897"/>
    <lineage>
        <taxon>Eukaryota</taxon>
        <taxon>Fungi</taxon>
        <taxon>Dikarya</taxon>
        <taxon>Ascomycota</taxon>
        <taxon>Pezizomycotina</taxon>
        <taxon>Sordariomycetes</taxon>
        <taxon>Sordariomycetidae</taxon>
        <taxon>Sordariales</taxon>
        <taxon>Lasiosphaeriaceae</taxon>
        <taxon>Cercophora</taxon>
    </lineage>
</organism>
<dbReference type="GO" id="GO:0030246">
    <property type="term" value="F:carbohydrate binding"/>
    <property type="evidence" value="ECO:0007669"/>
    <property type="project" value="InterPro"/>
</dbReference>
<feature type="signal peptide" evidence="1">
    <location>
        <begin position="1"/>
        <end position="20"/>
    </location>
</feature>
<dbReference type="Proteomes" id="UP001174936">
    <property type="component" value="Unassembled WGS sequence"/>
</dbReference>
<gene>
    <name evidence="3" type="ORF">B0T16DRAFT_317230</name>
</gene>
<keyword evidence="4" id="KW-1185">Reference proteome</keyword>
<dbReference type="InterPro" id="IPR018909">
    <property type="entry name" value="Eng1_septum"/>
</dbReference>
<proteinExistence type="predicted"/>
<evidence type="ECO:0000256" key="1">
    <source>
        <dbReference type="SAM" id="SignalP"/>
    </source>
</evidence>
<evidence type="ECO:0000259" key="2">
    <source>
        <dbReference type="Pfam" id="PF10645"/>
    </source>
</evidence>
<dbReference type="PANTHER" id="PTHR42047">
    <property type="entry name" value="PROTEIN, PUTATIVE (AFU_ORTHOLOGUE AFUA_6G03560)-RELATED"/>
    <property type="match status" value="1"/>
</dbReference>
<evidence type="ECO:0000313" key="3">
    <source>
        <dbReference type="EMBL" id="KAK0655032.1"/>
    </source>
</evidence>
<keyword evidence="1" id="KW-0732">Signal</keyword>